<dbReference type="SUPFAM" id="SSF81321">
    <property type="entry name" value="Family A G protein-coupled receptor-like"/>
    <property type="match status" value="1"/>
</dbReference>
<evidence type="ECO:0000256" key="4">
    <source>
        <dbReference type="ARBA" id="ARBA00022989"/>
    </source>
</evidence>
<gene>
    <name evidence="8" type="ORF">FN846DRAFT_909022</name>
</gene>
<feature type="region of interest" description="Disordered" evidence="6">
    <location>
        <begin position="266"/>
        <end position="286"/>
    </location>
</feature>
<dbReference type="PANTHER" id="PTHR28286">
    <property type="match status" value="1"/>
</dbReference>
<feature type="transmembrane region" description="Helical" evidence="7">
    <location>
        <begin position="123"/>
        <end position="143"/>
    </location>
</feature>
<reference evidence="8 9" key="1">
    <citation type="submission" date="2019-09" db="EMBL/GenBank/DDBJ databases">
        <title>Draft genome of the ectomycorrhizal ascomycete Sphaerosporella brunnea.</title>
        <authorList>
            <consortium name="DOE Joint Genome Institute"/>
            <person name="Benucci G.M."/>
            <person name="Marozzi G."/>
            <person name="Antonielli L."/>
            <person name="Sanchez S."/>
            <person name="Marco P."/>
            <person name="Wang X."/>
            <person name="Falini L.B."/>
            <person name="Barry K."/>
            <person name="Haridas S."/>
            <person name="Lipzen A."/>
            <person name="Labutti K."/>
            <person name="Grigoriev I.V."/>
            <person name="Murat C."/>
            <person name="Martin F."/>
            <person name="Albertini E."/>
            <person name="Donnini D."/>
            <person name="Bonito G."/>
        </authorList>
    </citation>
    <scope>NUCLEOTIDE SEQUENCE [LARGE SCALE GENOMIC DNA]</scope>
    <source>
        <strain evidence="8 9">Sb_GMNB300</strain>
    </source>
</reference>
<organism evidence="8 9">
    <name type="scientific">Sphaerosporella brunnea</name>
    <dbReference type="NCBI Taxonomy" id="1250544"/>
    <lineage>
        <taxon>Eukaryota</taxon>
        <taxon>Fungi</taxon>
        <taxon>Dikarya</taxon>
        <taxon>Ascomycota</taxon>
        <taxon>Pezizomycotina</taxon>
        <taxon>Pezizomycetes</taxon>
        <taxon>Pezizales</taxon>
        <taxon>Pyronemataceae</taxon>
        <taxon>Sphaerosporella</taxon>
    </lineage>
</organism>
<sequence>MPALELLKRTNMALHSNPPVATHNITTHGSDLDWAICALHALLLLGVLGWAYLTAPRRRIFHYFALTILSVATIYYFIIASDLGGVGVRGRQVFYARWVGYFVNFSQIMFALLLLSGVGWASILFTIALVMLWATLFLAGMFVRSTYKWGFFVIAVVLYFLVVWQTLGIARSYARTIDTQAHRVFTVLAGWELGLMLLYPIAWAVSEGAGCITNDAEQIFYSVLDVLSQDVFAVALLALSRTLDFDLLHLAFTEYGRIREHVLDEKRAGAPQPRPGTTDSGVAGSDGAYQATTAAAAAGAAG</sequence>
<keyword evidence="4 7" id="KW-1133">Transmembrane helix</keyword>
<keyword evidence="5 7" id="KW-0472">Membrane</keyword>
<dbReference type="GO" id="GO:0005783">
    <property type="term" value="C:endoplasmic reticulum"/>
    <property type="evidence" value="ECO:0007669"/>
    <property type="project" value="TreeGrafter"/>
</dbReference>
<evidence type="ECO:0000256" key="6">
    <source>
        <dbReference type="SAM" id="MobiDB-lite"/>
    </source>
</evidence>
<feature type="transmembrane region" description="Helical" evidence="7">
    <location>
        <begin position="98"/>
        <end position="116"/>
    </location>
</feature>
<dbReference type="PANTHER" id="PTHR28286:SF1">
    <property type="entry name" value="30 KDA HEAT SHOCK PROTEIN-RELATED"/>
    <property type="match status" value="1"/>
</dbReference>
<feature type="transmembrane region" description="Helical" evidence="7">
    <location>
        <begin position="149"/>
        <end position="173"/>
    </location>
</feature>
<dbReference type="OrthoDB" id="536545at2759"/>
<evidence type="ECO:0008006" key="10">
    <source>
        <dbReference type="Google" id="ProtNLM"/>
    </source>
</evidence>
<dbReference type="InParanoid" id="A0A5J5ES39"/>
<evidence type="ECO:0000256" key="3">
    <source>
        <dbReference type="ARBA" id="ARBA00022692"/>
    </source>
</evidence>
<proteinExistence type="inferred from homology"/>
<evidence type="ECO:0000256" key="2">
    <source>
        <dbReference type="ARBA" id="ARBA00008130"/>
    </source>
</evidence>
<protein>
    <recommendedName>
        <fullName evidence="10">Family A G protein-coupled receptor-like protein</fullName>
    </recommendedName>
</protein>
<comment type="caution">
    <text evidence="8">The sequence shown here is derived from an EMBL/GenBank/DDBJ whole genome shotgun (WGS) entry which is preliminary data.</text>
</comment>
<dbReference type="InterPro" id="IPR001425">
    <property type="entry name" value="Arc/bac/fun_rhodopsins"/>
</dbReference>
<dbReference type="EMBL" id="VXIS01000146">
    <property type="protein sequence ID" value="KAA8901303.1"/>
    <property type="molecule type" value="Genomic_DNA"/>
</dbReference>
<evidence type="ECO:0000256" key="5">
    <source>
        <dbReference type="ARBA" id="ARBA00023136"/>
    </source>
</evidence>
<evidence type="ECO:0000313" key="9">
    <source>
        <dbReference type="Proteomes" id="UP000326924"/>
    </source>
</evidence>
<dbReference type="SMART" id="SM01021">
    <property type="entry name" value="Bac_rhodopsin"/>
    <property type="match status" value="1"/>
</dbReference>
<feature type="transmembrane region" description="Helical" evidence="7">
    <location>
        <begin position="32"/>
        <end position="53"/>
    </location>
</feature>
<keyword evidence="3 7" id="KW-0812">Transmembrane</keyword>
<evidence type="ECO:0000256" key="1">
    <source>
        <dbReference type="ARBA" id="ARBA00004141"/>
    </source>
</evidence>
<dbReference type="Gene3D" id="1.20.1070.10">
    <property type="entry name" value="Rhodopsin 7-helix transmembrane proteins"/>
    <property type="match status" value="1"/>
</dbReference>
<dbReference type="GO" id="GO:0005886">
    <property type="term" value="C:plasma membrane"/>
    <property type="evidence" value="ECO:0007669"/>
    <property type="project" value="TreeGrafter"/>
</dbReference>
<dbReference type="AlphaFoldDB" id="A0A5J5ES39"/>
<keyword evidence="9" id="KW-1185">Reference proteome</keyword>
<comment type="similarity">
    <text evidence="2">Belongs to the archaeal/bacterial/fungal opsin family.</text>
</comment>
<feature type="transmembrane region" description="Helical" evidence="7">
    <location>
        <begin position="60"/>
        <end position="78"/>
    </location>
</feature>
<feature type="transmembrane region" description="Helical" evidence="7">
    <location>
        <begin position="185"/>
        <end position="206"/>
    </location>
</feature>
<comment type="subcellular location">
    <subcellularLocation>
        <location evidence="1">Membrane</location>
        <topology evidence="1">Multi-pass membrane protein</topology>
    </subcellularLocation>
</comment>
<dbReference type="Proteomes" id="UP000326924">
    <property type="component" value="Unassembled WGS sequence"/>
</dbReference>
<accession>A0A5J5ES39</accession>
<evidence type="ECO:0000256" key="7">
    <source>
        <dbReference type="SAM" id="Phobius"/>
    </source>
</evidence>
<dbReference type="Pfam" id="PF01036">
    <property type="entry name" value="Bac_rhodopsin"/>
    <property type="match status" value="1"/>
</dbReference>
<name>A0A5J5ES39_9PEZI</name>
<evidence type="ECO:0000313" key="8">
    <source>
        <dbReference type="EMBL" id="KAA8901303.1"/>
    </source>
</evidence>
<dbReference type="PRINTS" id="PR00251">
    <property type="entry name" value="BACTRLOPSIN"/>
</dbReference>
<dbReference type="FunCoup" id="A0A5J5ES39">
    <property type="interactions" value="85"/>
</dbReference>